<keyword evidence="6" id="KW-1133">Transmembrane helix</keyword>
<gene>
    <name evidence="8" type="ORF">HG543_43470</name>
</gene>
<dbReference type="InterPro" id="IPR011009">
    <property type="entry name" value="Kinase-like_dom_sf"/>
</dbReference>
<name>A0A848LW62_9BACT</name>
<dbReference type="AlphaFoldDB" id="A0A848LW62"/>
<evidence type="ECO:0000313" key="8">
    <source>
        <dbReference type="EMBL" id="NMO21663.1"/>
    </source>
</evidence>
<dbReference type="GO" id="GO:0005524">
    <property type="term" value="F:ATP binding"/>
    <property type="evidence" value="ECO:0007669"/>
    <property type="project" value="UniProtKB-KW"/>
</dbReference>
<feature type="transmembrane region" description="Helical" evidence="6">
    <location>
        <begin position="397"/>
        <end position="416"/>
    </location>
</feature>
<keyword evidence="3 8" id="KW-0418">Kinase</keyword>
<dbReference type="Pfam" id="PF00069">
    <property type="entry name" value="Pkinase"/>
    <property type="match status" value="1"/>
</dbReference>
<feature type="region of interest" description="Disordered" evidence="5">
    <location>
        <begin position="360"/>
        <end position="388"/>
    </location>
</feature>
<evidence type="ECO:0000313" key="9">
    <source>
        <dbReference type="Proteomes" id="UP000518300"/>
    </source>
</evidence>
<keyword evidence="6" id="KW-0812">Transmembrane</keyword>
<feature type="domain" description="Protein kinase" evidence="7">
    <location>
        <begin position="28"/>
        <end position="314"/>
    </location>
</feature>
<evidence type="ECO:0000256" key="3">
    <source>
        <dbReference type="ARBA" id="ARBA00022777"/>
    </source>
</evidence>
<sequence length="503" mass="54619">MSFLLYPSRERAVFPDGKPLLWRLGDYVAVYQRPEFGTTGALLARRVDADGTEHEDVLIHQLPTSAALAKSSASVFEEEWRRATRLSHPNILRTLDRWLDTPPEPESGAPRPLFFQLVTEAVAGEMLSSTLVALEAKGERMPVPLALWVAAQVAHALHAAHEATDAQGKNLGVLHRDVAPAHVLLTYDGGVKLSGFGIAHTAVRLMSGPIFKHVGSQPPEAQRKGGGQVQVDRRADVYGLGVTLYEALTGVDPFRRPLDYDSLKAAMSGDAPPPSHHRPELPATVDALVMRAMAPRPEDRYATAAELARALEALRTAFTPADGREELSAFLRDVFREERIRARTRVPSLSDLLARAAAEADAERARQSPPPASTREVQGVPTPPVPPTRFVSHPRRMLLYGGFLLFILMGVLANVAKTRERFVEEVSAVARSGQARAVSCLAGARERVRVLLQLDGTGHAEAKVEGPLAGTVAGRCIEEALTGLPWPHKRGWPVTVEVALDGV</sequence>
<evidence type="ECO:0000259" key="7">
    <source>
        <dbReference type="PROSITE" id="PS50011"/>
    </source>
</evidence>
<keyword evidence="9" id="KW-1185">Reference proteome</keyword>
<dbReference type="EMBL" id="JABBJJ010000341">
    <property type="protein sequence ID" value="NMO21663.1"/>
    <property type="molecule type" value="Genomic_DNA"/>
</dbReference>
<dbReference type="SUPFAM" id="SSF56112">
    <property type="entry name" value="Protein kinase-like (PK-like)"/>
    <property type="match status" value="1"/>
</dbReference>
<dbReference type="PANTHER" id="PTHR43289">
    <property type="entry name" value="MITOGEN-ACTIVATED PROTEIN KINASE KINASE KINASE 20-RELATED"/>
    <property type="match status" value="1"/>
</dbReference>
<evidence type="ECO:0000256" key="6">
    <source>
        <dbReference type="SAM" id="Phobius"/>
    </source>
</evidence>
<keyword evidence="2" id="KW-0547">Nucleotide-binding</keyword>
<organism evidence="8 9">
    <name type="scientific">Pyxidicoccus fallax</name>
    <dbReference type="NCBI Taxonomy" id="394095"/>
    <lineage>
        <taxon>Bacteria</taxon>
        <taxon>Pseudomonadati</taxon>
        <taxon>Myxococcota</taxon>
        <taxon>Myxococcia</taxon>
        <taxon>Myxococcales</taxon>
        <taxon>Cystobacterineae</taxon>
        <taxon>Myxococcaceae</taxon>
        <taxon>Pyxidicoccus</taxon>
    </lineage>
</organism>
<dbReference type="RefSeq" id="WP_169350841.1">
    <property type="nucleotide sequence ID" value="NZ_JABBJJ010000341.1"/>
</dbReference>
<dbReference type="Gene3D" id="1.10.510.10">
    <property type="entry name" value="Transferase(Phosphotransferase) domain 1"/>
    <property type="match status" value="1"/>
</dbReference>
<dbReference type="Proteomes" id="UP000518300">
    <property type="component" value="Unassembled WGS sequence"/>
</dbReference>
<protein>
    <submittedName>
        <fullName evidence="8">Protein kinase</fullName>
    </submittedName>
</protein>
<evidence type="ECO:0000256" key="2">
    <source>
        <dbReference type="ARBA" id="ARBA00022741"/>
    </source>
</evidence>
<comment type="caution">
    <text evidence="8">The sequence shown here is derived from an EMBL/GenBank/DDBJ whole genome shotgun (WGS) entry which is preliminary data.</text>
</comment>
<evidence type="ECO:0000256" key="5">
    <source>
        <dbReference type="SAM" id="MobiDB-lite"/>
    </source>
</evidence>
<proteinExistence type="predicted"/>
<reference evidence="8 9" key="1">
    <citation type="submission" date="2020-04" db="EMBL/GenBank/DDBJ databases">
        <title>Draft genome of Pyxidicoccus fallax type strain.</title>
        <authorList>
            <person name="Whitworth D.E."/>
        </authorList>
    </citation>
    <scope>NUCLEOTIDE SEQUENCE [LARGE SCALE GENOMIC DNA]</scope>
    <source>
        <strain evidence="8 9">DSM 14698</strain>
    </source>
</reference>
<evidence type="ECO:0000256" key="1">
    <source>
        <dbReference type="ARBA" id="ARBA00022679"/>
    </source>
</evidence>
<evidence type="ECO:0000256" key="4">
    <source>
        <dbReference type="ARBA" id="ARBA00022840"/>
    </source>
</evidence>
<keyword evidence="1" id="KW-0808">Transferase</keyword>
<keyword evidence="6" id="KW-0472">Membrane</keyword>
<dbReference type="InterPro" id="IPR000719">
    <property type="entry name" value="Prot_kinase_dom"/>
</dbReference>
<dbReference type="GO" id="GO:0004674">
    <property type="term" value="F:protein serine/threonine kinase activity"/>
    <property type="evidence" value="ECO:0007669"/>
    <property type="project" value="TreeGrafter"/>
</dbReference>
<keyword evidence="4" id="KW-0067">ATP-binding</keyword>
<dbReference type="PANTHER" id="PTHR43289:SF6">
    <property type="entry name" value="SERINE_THREONINE-PROTEIN KINASE NEKL-3"/>
    <property type="match status" value="1"/>
</dbReference>
<accession>A0A848LW62</accession>
<dbReference type="PROSITE" id="PS50011">
    <property type="entry name" value="PROTEIN_KINASE_DOM"/>
    <property type="match status" value="1"/>
</dbReference>